<evidence type="ECO:0000256" key="4">
    <source>
        <dbReference type="ARBA" id="ARBA00046458"/>
    </source>
</evidence>
<dbReference type="SMART" id="SM00408">
    <property type="entry name" value="IGc2"/>
    <property type="match status" value="4"/>
</dbReference>
<keyword evidence="5" id="KW-1133">Transmembrane helix</keyword>
<dbReference type="PANTHER" id="PTHR46013:SF4">
    <property type="entry name" value="B-CELL RECEPTOR CD22-RELATED"/>
    <property type="match status" value="1"/>
</dbReference>
<dbReference type="AlphaFoldDB" id="A0AAD7VZV2"/>
<keyword evidence="5" id="KW-0472">Membrane</keyword>
<name>A0AAD7VZV2_9TELE</name>
<dbReference type="PRINTS" id="PR01474">
    <property type="entry name" value="VCAM1"/>
</dbReference>
<dbReference type="InterPro" id="IPR036179">
    <property type="entry name" value="Ig-like_dom_sf"/>
</dbReference>
<proteinExistence type="predicted"/>
<dbReference type="InterPro" id="IPR007110">
    <property type="entry name" value="Ig-like_dom"/>
</dbReference>
<dbReference type="CDD" id="cd00096">
    <property type="entry name" value="Ig"/>
    <property type="match status" value="1"/>
</dbReference>
<feature type="domain" description="Ig-like" evidence="6">
    <location>
        <begin position="342"/>
        <end position="430"/>
    </location>
</feature>
<dbReference type="Pfam" id="PF13927">
    <property type="entry name" value="Ig_3"/>
    <property type="match status" value="1"/>
</dbReference>
<dbReference type="Proteomes" id="UP001221898">
    <property type="component" value="Unassembled WGS sequence"/>
</dbReference>
<comment type="subunit">
    <text evidence="4">Predominantly monomer of isoform CD22-beta. Also found as heterodimer of isoform CD22-beta and a shorter isoform. Interacts with PTPN6/SHP-1, LYN, SYK, PIK3R1/PIK3R2 and PLCG1 upon phosphorylation. Interacts with GRB2, INPP5D and SHC1 upon phosphorylation. May form a complex with INPP5D/SHIP, GRB2 and SHC1.</text>
</comment>
<dbReference type="Pfam" id="PF13895">
    <property type="entry name" value="Ig_2"/>
    <property type="match status" value="3"/>
</dbReference>
<comment type="function">
    <text evidence="3">Most highly expressed siglec (sialic acid-binding immunoglobulin-like lectin) on B-cells that plays a role in various aspects of B-cell biology including differentiation, antigen presentation, and trafficking to bone marrow. Binds to alpha 2,6-linked sialic acid residues of surface molecules such as CD22 itself, CD45 and IgM in a cis configuration. Can also bind to ligands on other cells as an adhesion molecule in a trans configuration. Acts as an inhibitory coreceptor on the surface of B-cells and inhibits B-cell receptor induced signaling, characterized by inhibition of the calcium mobilization and cellular activation. Mechanistically, the immunoreceptor tyrosine-based inhibitory motif domain is phosphorylated by the Src kinase LYN, which in turn leads to the recruitment of the protein tyrosine phosphatase 1/PTPN6, leading to the negative regulation of BCR signaling. If this negative signaling from is of sufficient strength, apoptosis of the B-cell can be induced.</text>
</comment>
<dbReference type="GO" id="GO:0098609">
    <property type="term" value="P:cell-cell adhesion"/>
    <property type="evidence" value="ECO:0007669"/>
    <property type="project" value="InterPro"/>
</dbReference>
<evidence type="ECO:0000256" key="3">
    <source>
        <dbReference type="ARBA" id="ARBA00045430"/>
    </source>
</evidence>
<dbReference type="SMART" id="SM00409">
    <property type="entry name" value="IG"/>
    <property type="match status" value="5"/>
</dbReference>
<dbReference type="InterPro" id="IPR003598">
    <property type="entry name" value="Ig_sub2"/>
</dbReference>
<reference evidence="7" key="1">
    <citation type="journal article" date="2023" name="Science">
        <title>Genome structures resolve the early diversification of teleost fishes.</title>
        <authorList>
            <person name="Parey E."/>
            <person name="Louis A."/>
            <person name="Montfort J."/>
            <person name="Bouchez O."/>
            <person name="Roques C."/>
            <person name="Iampietro C."/>
            <person name="Lluch J."/>
            <person name="Castinel A."/>
            <person name="Donnadieu C."/>
            <person name="Desvignes T."/>
            <person name="Floi Bucao C."/>
            <person name="Jouanno E."/>
            <person name="Wen M."/>
            <person name="Mejri S."/>
            <person name="Dirks R."/>
            <person name="Jansen H."/>
            <person name="Henkel C."/>
            <person name="Chen W.J."/>
            <person name="Zahm M."/>
            <person name="Cabau C."/>
            <person name="Klopp C."/>
            <person name="Thompson A.W."/>
            <person name="Robinson-Rechavi M."/>
            <person name="Braasch I."/>
            <person name="Lecointre G."/>
            <person name="Bobe J."/>
            <person name="Postlethwait J.H."/>
            <person name="Berthelot C."/>
            <person name="Roest Crollius H."/>
            <person name="Guiguen Y."/>
        </authorList>
    </citation>
    <scope>NUCLEOTIDE SEQUENCE</scope>
    <source>
        <strain evidence="7">NC1722</strain>
    </source>
</reference>
<evidence type="ECO:0000313" key="8">
    <source>
        <dbReference type="Proteomes" id="UP001221898"/>
    </source>
</evidence>
<accession>A0AAD7VZV2</accession>
<protein>
    <recommendedName>
        <fullName evidence="1">B-cell receptor CD22</fullName>
    </recommendedName>
    <alternativeName>
        <fullName evidence="2">Sialic acid-binding Ig-like lectin 2</fullName>
    </alternativeName>
</protein>
<keyword evidence="8" id="KW-1185">Reference proteome</keyword>
<sequence>MPCTYSYPNDNTVKTTFWFVGETVDLAETPEYKGRVEYRGNKEHDCTLRVRDLRESDSKTYFFRFITDTDSYSGKGGSTLSVTDLQVEVNPATVREGQSVTLTCRTTCTLSGSPAFIWYKNKLPLSTTNLYNKYIQFTASSEDSGSYSCGVRGHENLSSPAVTLSVRYPPKNTSVSVSPSGEIVEGTSVTLTCSSNANPPVQRYTWFKKSTAITSRRGSEQSYTIKDIKPSDSGEYYCEAVNGVGSGSSPHILLNVQYLQVEVNPATVTEGQRVTLTCRTTCTLSGRPAFIWYKNKLPLTPSTPPNNYLQFTASSEDSGSYSCGVRENLSSPAVTLSVRYPPKNTSVSVSSSGKIVEGGSVTLTCSSNANPPVQRYTWFKKNDTGVWQTGSGQRLNTYNFMSWNSGQYYCEAENKHGVHNSPALLLLSITTKGEKGLLVTICASAGITALVTLVLVAVTVWMCKRKKGGIPSARERGADTQACSNPVNDTYTTLNLNDVSSGYDTLTSARPNPDNDTYTTLNLNDVSSDYSTLTSLRNAPASVCH</sequence>
<dbReference type="EMBL" id="JAINUG010000596">
    <property type="protein sequence ID" value="KAJ8366398.1"/>
    <property type="molecule type" value="Genomic_DNA"/>
</dbReference>
<dbReference type="InterPro" id="IPR003989">
    <property type="entry name" value="VCAM-1"/>
</dbReference>
<dbReference type="InterPro" id="IPR003599">
    <property type="entry name" value="Ig_sub"/>
</dbReference>
<dbReference type="GO" id="GO:0016020">
    <property type="term" value="C:membrane"/>
    <property type="evidence" value="ECO:0007669"/>
    <property type="project" value="InterPro"/>
</dbReference>
<organism evidence="7 8">
    <name type="scientific">Aldrovandia affinis</name>
    <dbReference type="NCBI Taxonomy" id="143900"/>
    <lineage>
        <taxon>Eukaryota</taxon>
        <taxon>Metazoa</taxon>
        <taxon>Chordata</taxon>
        <taxon>Craniata</taxon>
        <taxon>Vertebrata</taxon>
        <taxon>Euteleostomi</taxon>
        <taxon>Actinopterygii</taxon>
        <taxon>Neopterygii</taxon>
        <taxon>Teleostei</taxon>
        <taxon>Notacanthiformes</taxon>
        <taxon>Halosauridae</taxon>
        <taxon>Aldrovandia</taxon>
    </lineage>
</organism>
<evidence type="ECO:0000256" key="2">
    <source>
        <dbReference type="ARBA" id="ARBA00041781"/>
    </source>
</evidence>
<evidence type="ECO:0000256" key="1">
    <source>
        <dbReference type="ARBA" id="ARBA00040106"/>
    </source>
</evidence>
<evidence type="ECO:0000313" key="7">
    <source>
        <dbReference type="EMBL" id="KAJ8366398.1"/>
    </source>
</evidence>
<feature type="domain" description="Ig-like" evidence="6">
    <location>
        <begin position="170"/>
        <end position="255"/>
    </location>
</feature>
<dbReference type="PANTHER" id="PTHR46013">
    <property type="entry name" value="VASCULAR CELL ADHESION MOLECULE 1"/>
    <property type="match status" value="1"/>
</dbReference>
<keyword evidence="5" id="KW-0812">Transmembrane</keyword>
<feature type="domain" description="Ig-like" evidence="6">
    <location>
        <begin position="257"/>
        <end position="339"/>
    </location>
</feature>
<comment type="caution">
    <text evidence="7">The sequence shown here is derived from an EMBL/GenBank/DDBJ whole genome shotgun (WGS) entry which is preliminary data.</text>
</comment>
<dbReference type="InterPro" id="IPR056386">
    <property type="entry name" value="Ig_CD22"/>
</dbReference>
<dbReference type="Gene3D" id="2.60.40.10">
    <property type="entry name" value="Immunoglobulins"/>
    <property type="match status" value="5"/>
</dbReference>
<dbReference type="PROSITE" id="PS50835">
    <property type="entry name" value="IG_LIKE"/>
    <property type="match status" value="4"/>
</dbReference>
<gene>
    <name evidence="7" type="ORF">AAFF_G00355990</name>
</gene>
<feature type="transmembrane region" description="Helical" evidence="5">
    <location>
        <begin position="437"/>
        <end position="462"/>
    </location>
</feature>
<feature type="domain" description="Ig-like" evidence="6">
    <location>
        <begin position="78"/>
        <end position="165"/>
    </location>
</feature>
<evidence type="ECO:0000256" key="5">
    <source>
        <dbReference type="SAM" id="Phobius"/>
    </source>
</evidence>
<dbReference type="SUPFAM" id="SSF48726">
    <property type="entry name" value="Immunoglobulin"/>
    <property type="match status" value="5"/>
</dbReference>
<dbReference type="Pfam" id="PF24518">
    <property type="entry name" value="Ig_CD22"/>
    <property type="match status" value="1"/>
</dbReference>
<dbReference type="InterPro" id="IPR013783">
    <property type="entry name" value="Ig-like_fold"/>
</dbReference>
<evidence type="ECO:0000259" key="6">
    <source>
        <dbReference type="PROSITE" id="PS50835"/>
    </source>
</evidence>